<dbReference type="Gene3D" id="2.30.30.1040">
    <property type="match status" value="1"/>
</dbReference>
<dbReference type="GO" id="GO:0003677">
    <property type="term" value="F:DNA binding"/>
    <property type="evidence" value="ECO:0007669"/>
    <property type="project" value="InterPro"/>
</dbReference>
<gene>
    <name evidence="2" type="ORF">RIF29_15145</name>
</gene>
<comment type="caution">
    <text evidence="2">The sequence shown here is derived from an EMBL/GenBank/DDBJ whole genome shotgun (WGS) entry which is preliminary data.</text>
</comment>
<dbReference type="PANTHER" id="PTHR31384">
    <property type="entry name" value="AUXIN RESPONSE FACTOR 4-RELATED"/>
    <property type="match status" value="1"/>
</dbReference>
<keyword evidence="1" id="KW-0472">Membrane</keyword>
<feature type="transmembrane region" description="Helical" evidence="1">
    <location>
        <begin position="29"/>
        <end position="48"/>
    </location>
</feature>
<evidence type="ECO:0000256" key="1">
    <source>
        <dbReference type="SAM" id="Phobius"/>
    </source>
</evidence>
<keyword evidence="1" id="KW-0812">Transmembrane</keyword>
<dbReference type="GO" id="GO:0006355">
    <property type="term" value="P:regulation of DNA-templated transcription"/>
    <property type="evidence" value="ECO:0007669"/>
    <property type="project" value="InterPro"/>
</dbReference>
<name>A0AAN9IDC7_CROPI</name>
<sequence length="129" mass="14940">MIITEEDRSRRSPPPVYPLHFPRCEVDDFFPLVHVIFFYLSLLFSVLYDESTAGERPSRVSLWEIEPVVSPFYICPPPFLRSKFPRQPGMPEDESDIENAFKRAMPWLGEDFGMKDASNSIFPGLDQLP</sequence>
<dbReference type="InterPro" id="IPR044835">
    <property type="entry name" value="ARF_plant"/>
</dbReference>
<protein>
    <submittedName>
        <fullName evidence="2">Uncharacterized protein</fullName>
    </submittedName>
</protein>
<organism evidence="2 3">
    <name type="scientific">Crotalaria pallida</name>
    <name type="common">Smooth rattlebox</name>
    <name type="synonym">Crotalaria striata</name>
    <dbReference type="NCBI Taxonomy" id="3830"/>
    <lineage>
        <taxon>Eukaryota</taxon>
        <taxon>Viridiplantae</taxon>
        <taxon>Streptophyta</taxon>
        <taxon>Embryophyta</taxon>
        <taxon>Tracheophyta</taxon>
        <taxon>Spermatophyta</taxon>
        <taxon>Magnoliopsida</taxon>
        <taxon>eudicotyledons</taxon>
        <taxon>Gunneridae</taxon>
        <taxon>Pentapetalae</taxon>
        <taxon>rosids</taxon>
        <taxon>fabids</taxon>
        <taxon>Fabales</taxon>
        <taxon>Fabaceae</taxon>
        <taxon>Papilionoideae</taxon>
        <taxon>50 kb inversion clade</taxon>
        <taxon>genistoids sensu lato</taxon>
        <taxon>core genistoids</taxon>
        <taxon>Crotalarieae</taxon>
        <taxon>Crotalaria</taxon>
    </lineage>
</organism>
<keyword evidence="3" id="KW-1185">Reference proteome</keyword>
<dbReference type="Proteomes" id="UP001372338">
    <property type="component" value="Unassembled WGS sequence"/>
</dbReference>
<dbReference type="AlphaFoldDB" id="A0AAN9IDC7"/>
<keyword evidence="1" id="KW-1133">Transmembrane helix</keyword>
<dbReference type="PANTHER" id="PTHR31384:SF21">
    <property type="entry name" value="AUXIN RESPONSE FACTOR 19"/>
    <property type="match status" value="1"/>
</dbReference>
<dbReference type="GO" id="GO:0009725">
    <property type="term" value="P:response to hormone"/>
    <property type="evidence" value="ECO:0007669"/>
    <property type="project" value="InterPro"/>
</dbReference>
<evidence type="ECO:0000313" key="3">
    <source>
        <dbReference type="Proteomes" id="UP001372338"/>
    </source>
</evidence>
<accession>A0AAN9IDC7</accession>
<reference evidence="2 3" key="1">
    <citation type="submission" date="2024-01" db="EMBL/GenBank/DDBJ databases">
        <title>The genomes of 5 underutilized Papilionoideae crops provide insights into root nodulation and disease resistanc.</title>
        <authorList>
            <person name="Yuan L."/>
        </authorList>
    </citation>
    <scope>NUCLEOTIDE SEQUENCE [LARGE SCALE GENOMIC DNA]</scope>
    <source>
        <strain evidence="2">ZHUSHIDOU_FW_LH</strain>
        <tissue evidence="2">Leaf</tissue>
    </source>
</reference>
<evidence type="ECO:0000313" key="2">
    <source>
        <dbReference type="EMBL" id="KAK7274074.1"/>
    </source>
</evidence>
<proteinExistence type="predicted"/>
<dbReference type="EMBL" id="JAYWIO010000003">
    <property type="protein sequence ID" value="KAK7274074.1"/>
    <property type="molecule type" value="Genomic_DNA"/>
</dbReference>